<dbReference type="AlphaFoldDB" id="A0AAV0XUA8"/>
<name>A0AAV0XUA8_9HEMI</name>
<dbReference type="InterPro" id="IPR003591">
    <property type="entry name" value="Leu-rich_rpt_typical-subtyp"/>
</dbReference>
<keyword evidence="6" id="KW-1133">Transmembrane helix</keyword>
<dbReference type="Proteomes" id="UP001160148">
    <property type="component" value="Unassembled WGS sequence"/>
</dbReference>
<dbReference type="InterPro" id="IPR007110">
    <property type="entry name" value="Ig-like_dom"/>
</dbReference>
<dbReference type="InterPro" id="IPR036179">
    <property type="entry name" value="Ig-like_dom_sf"/>
</dbReference>
<dbReference type="InterPro" id="IPR032675">
    <property type="entry name" value="LRR_dom_sf"/>
</dbReference>
<dbReference type="PANTHER" id="PTHR45842">
    <property type="entry name" value="SYNAPTIC ADHESION-LIKE MOLECULE SALM"/>
    <property type="match status" value="1"/>
</dbReference>
<keyword evidence="6" id="KW-0812">Transmembrane</keyword>
<dbReference type="Pfam" id="PF13855">
    <property type="entry name" value="LRR_8"/>
    <property type="match status" value="1"/>
</dbReference>
<reference evidence="9 10" key="1">
    <citation type="submission" date="2023-01" db="EMBL/GenBank/DDBJ databases">
        <authorList>
            <person name="Whitehead M."/>
        </authorList>
    </citation>
    <scope>NUCLEOTIDE SEQUENCE [LARGE SCALE GENOMIC DNA]</scope>
</reference>
<keyword evidence="1" id="KW-0433">Leucine-rich repeat</keyword>
<evidence type="ECO:0000256" key="6">
    <source>
        <dbReference type="SAM" id="Phobius"/>
    </source>
</evidence>
<dbReference type="InterPro" id="IPR013098">
    <property type="entry name" value="Ig_I-set"/>
</dbReference>
<dbReference type="SMART" id="SM00369">
    <property type="entry name" value="LRR_TYP"/>
    <property type="match status" value="2"/>
</dbReference>
<dbReference type="Pfam" id="PF07679">
    <property type="entry name" value="I-set"/>
    <property type="match status" value="1"/>
</dbReference>
<keyword evidence="6" id="KW-0472">Membrane</keyword>
<feature type="domain" description="Ig-like" evidence="8">
    <location>
        <begin position="230"/>
        <end position="317"/>
    </location>
</feature>
<organism evidence="9 10">
    <name type="scientific">Macrosiphum euphorbiae</name>
    <name type="common">potato aphid</name>
    <dbReference type="NCBI Taxonomy" id="13131"/>
    <lineage>
        <taxon>Eukaryota</taxon>
        <taxon>Metazoa</taxon>
        <taxon>Ecdysozoa</taxon>
        <taxon>Arthropoda</taxon>
        <taxon>Hexapoda</taxon>
        <taxon>Insecta</taxon>
        <taxon>Pterygota</taxon>
        <taxon>Neoptera</taxon>
        <taxon>Paraneoptera</taxon>
        <taxon>Hemiptera</taxon>
        <taxon>Sternorrhyncha</taxon>
        <taxon>Aphidomorpha</taxon>
        <taxon>Aphidoidea</taxon>
        <taxon>Aphididae</taxon>
        <taxon>Macrosiphini</taxon>
        <taxon>Macrosiphum</taxon>
    </lineage>
</organism>
<sequence length="351" mass="39703">MTQPMHQDAAADAVLRRTMVLLLLLLMFSLSSFPSVTADCPYKCRCNEEHIVDCYRQELNRIPDRISPATKILDSGLNEIRDIEPNSFTHLTELKELKLHYNKISNLKIGAFANLSKLQILYLFGNEIENIETGVFNNLTRTYKTGISNNKIRNIPPGIFGSLTSLSRLNINSNPLTCDCNMLLFANGLKKNYPHPDFFFNFRMSCYFPVEMRELSLQEITEIDFHCTSPDIIVVPENKTVSVGEQLQLSCKAVGDPEPFITWAKDDIDLELGQRVQVFQNNTLIISKVENTDGGQYKCVASNPLGRKSFEAMVNVNGLAENGCYTMFGVIPCFFFNIIALANRLLYNDIL</sequence>
<keyword evidence="5" id="KW-0325">Glycoprotein</keyword>
<feature type="chain" id="PRO_5043348084" description="Ig-like domain-containing protein" evidence="7">
    <location>
        <begin position="39"/>
        <end position="351"/>
    </location>
</feature>
<dbReference type="Gene3D" id="2.60.40.10">
    <property type="entry name" value="Immunoglobulins"/>
    <property type="match status" value="1"/>
</dbReference>
<dbReference type="EMBL" id="CARXXK010000993">
    <property type="protein sequence ID" value="CAI6371452.1"/>
    <property type="molecule type" value="Genomic_DNA"/>
</dbReference>
<evidence type="ECO:0000256" key="7">
    <source>
        <dbReference type="SAM" id="SignalP"/>
    </source>
</evidence>
<keyword evidence="2 7" id="KW-0732">Signal</keyword>
<dbReference type="InterPro" id="IPR003599">
    <property type="entry name" value="Ig_sub"/>
</dbReference>
<protein>
    <recommendedName>
        <fullName evidence="8">Ig-like domain-containing protein</fullName>
    </recommendedName>
</protein>
<accession>A0AAV0XUA8</accession>
<dbReference type="SUPFAM" id="SSF52058">
    <property type="entry name" value="L domain-like"/>
    <property type="match status" value="1"/>
</dbReference>
<comment type="caution">
    <text evidence="9">The sequence shown here is derived from an EMBL/GenBank/DDBJ whole genome shotgun (WGS) entry which is preliminary data.</text>
</comment>
<dbReference type="InterPro" id="IPR050467">
    <property type="entry name" value="LRFN"/>
</dbReference>
<dbReference type="SMART" id="SM00408">
    <property type="entry name" value="IGc2"/>
    <property type="match status" value="1"/>
</dbReference>
<dbReference type="InterPro" id="IPR001611">
    <property type="entry name" value="Leu-rich_rpt"/>
</dbReference>
<dbReference type="InterPro" id="IPR013783">
    <property type="entry name" value="Ig-like_fold"/>
</dbReference>
<feature type="transmembrane region" description="Helical" evidence="6">
    <location>
        <begin position="325"/>
        <end position="347"/>
    </location>
</feature>
<dbReference type="PROSITE" id="PS50835">
    <property type="entry name" value="IG_LIKE"/>
    <property type="match status" value="1"/>
</dbReference>
<keyword evidence="4" id="KW-1015">Disulfide bond</keyword>
<evidence type="ECO:0000259" key="8">
    <source>
        <dbReference type="PROSITE" id="PS50835"/>
    </source>
</evidence>
<evidence type="ECO:0000256" key="3">
    <source>
        <dbReference type="ARBA" id="ARBA00022737"/>
    </source>
</evidence>
<dbReference type="FunFam" id="2.60.40.10:FF:000612">
    <property type="entry name" value="palladin isoform X1"/>
    <property type="match status" value="1"/>
</dbReference>
<keyword evidence="10" id="KW-1185">Reference proteome</keyword>
<dbReference type="Gene3D" id="3.80.10.10">
    <property type="entry name" value="Ribonuclease Inhibitor"/>
    <property type="match status" value="2"/>
</dbReference>
<proteinExistence type="predicted"/>
<feature type="signal peptide" evidence="7">
    <location>
        <begin position="1"/>
        <end position="38"/>
    </location>
</feature>
<dbReference type="InterPro" id="IPR003598">
    <property type="entry name" value="Ig_sub2"/>
</dbReference>
<dbReference type="SUPFAM" id="SSF48726">
    <property type="entry name" value="Immunoglobulin"/>
    <property type="match status" value="1"/>
</dbReference>
<evidence type="ECO:0000256" key="5">
    <source>
        <dbReference type="ARBA" id="ARBA00023180"/>
    </source>
</evidence>
<evidence type="ECO:0000256" key="4">
    <source>
        <dbReference type="ARBA" id="ARBA00023157"/>
    </source>
</evidence>
<evidence type="ECO:0000313" key="9">
    <source>
        <dbReference type="EMBL" id="CAI6371452.1"/>
    </source>
</evidence>
<dbReference type="SMART" id="SM00409">
    <property type="entry name" value="IG"/>
    <property type="match status" value="1"/>
</dbReference>
<evidence type="ECO:0000313" key="10">
    <source>
        <dbReference type="Proteomes" id="UP001160148"/>
    </source>
</evidence>
<gene>
    <name evidence="9" type="ORF">MEUPH1_LOCUS25452</name>
</gene>
<keyword evidence="3" id="KW-0677">Repeat</keyword>
<evidence type="ECO:0000256" key="2">
    <source>
        <dbReference type="ARBA" id="ARBA00022729"/>
    </source>
</evidence>
<dbReference type="PANTHER" id="PTHR45842:SF12">
    <property type="entry name" value="KEKKON 5, ISOFORM A"/>
    <property type="match status" value="1"/>
</dbReference>
<evidence type="ECO:0000256" key="1">
    <source>
        <dbReference type="ARBA" id="ARBA00022614"/>
    </source>
</evidence>